<dbReference type="InterPro" id="IPR012675">
    <property type="entry name" value="Beta-grasp_dom_sf"/>
</dbReference>
<gene>
    <name evidence="1" type="primary">thiS</name>
</gene>
<dbReference type="InterPro" id="IPR003749">
    <property type="entry name" value="ThiS/MoaD-like"/>
</dbReference>
<evidence type="ECO:0000313" key="1">
    <source>
        <dbReference type="EMBL" id="AMB49150.1"/>
    </source>
</evidence>
<dbReference type="Gene3D" id="3.10.20.30">
    <property type="match status" value="1"/>
</dbReference>
<dbReference type="Pfam" id="PF02597">
    <property type="entry name" value="ThiS"/>
    <property type="match status" value="1"/>
</dbReference>
<dbReference type="InterPro" id="IPR016155">
    <property type="entry name" value="Mopterin_synth/thiamin_S_b"/>
</dbReference>
<keyword evidence="1" id="KW-0934">Plastid</keyword>
<proteinExistence type="predicted"/>
<organism evidence="1">
    <name type="scientific">Sargassum thunbergii</name>
    <dbReference type="NCBI Taxonomy" id="127542"/>
    <lineage>
        <taxon>Eukaryota</taxon>
        <taxon>Sar</taxon>
        <taxon>Stramenopiles</taxon>
        <taxon>Ochrophyta</taxon>
        <taxon>PX clade</taxon>
        <taxon>Phaeophyceae</taxon>
        <taxon>Fucales</taxon>
        <taxon>Sargassaceae</taxon>
        <taxon>Sargassum</taxon>
    </lineage>
</organism>
<accession>A0A0Y0JF05</accession>
<name>A0A0Y0JF05_9PHAE</name>
<dbReference type="RefSeq" id="YP_009227400.1">
    <property type="nucleotide sequence ID" value="NC_029134.1"/>
</dbReference>
<dbReference type="AlphaFoldDB" id="A0A0Y0JF05"/>
<dbReference type="SUPFAM" id="SSF54285">
    <property type="entry name" value="MoaD/ThiS"/>
    <property type="match status" value="1"/>
</dbReference>
<reference evidence="1" key="1">
    <citation type="submission" date="2016-01" db="EMBL/GenBank/DDBJ databases">
        <title>The complete plastid genome of Sargassum thunbergii (Fucales, Phaeophyceae).</title>
        <authorList>
            <person name="Yang J.H."/>
        </authorList>
    </citation>
    <scope>NUCLEOTIDE SEQUENCE</scope>
</reference>
<sequence length="78" mass="9212">MSPIKKKSFFFSIALNNDQYKIFTIQPFQIFQFLEFLNYPKELVIIEHNGKIKNELTLRSKYIKRDDKIEIITIVGGG</sequence>
<dbReference type="EMBL" id="KU500638">
    <property type="protein sequence ID" value="AMB49150.1"/>
    <property type="molecule type" value="Genomic_DNA"/>
</dbReference>
<geneLocation type="plastid" evidence="1"/>
<dbReference type="GeneID" id="26830967"/>
<protein>
    <submittedName>
        <fullName evidence="1">ThiS</fullName>
    </submittedName>
</protein>
<dbReference type="CDD" id="cd00565">
    <property type="entry name" value="Ubl_ThiS"/>
    <property type="match status" value="1"/>
</dbReference>